<dbReference type="AlphaFoldDB" id="A0ABD2JPE9"/>
<name>A0ABD2JPE9_HETSC</name>
<dbReference type="Proteomes" id="UP001620645">
    <property type="component" value="Unassembled WGS sequence"/>
</dbReference>
<accession>A0ABD2JPE9</accession>
<organism evidence="2 3">
    <name type="scientific">Heterodera schachtii</name>
    <name type="common">Sugarbeet cyst nematode worm</name>
    <name type="synonym">Tylenchus schachtii</name>
    <dbReference type="NCBI Taxonomy" id="97005"/>
    <lineage>
        <taxon>Eukaryota</taxon>
        <taxon>Metazoa</taxon>
        <taxon>Ecdysozoa</taxon>
        <taxon>Nematoda</taxon>
        <taxon>Chromadorea</taxon>
        <taxon>Rhabditida</taxon>
        <taxon>Tylenchina</taxon>
        <taxon>Tylenchomorpha</taxon>
        <taxon>Tylenchoidea</taxon>
        <taxon>Heteroderidae</taxon>
        <taxon>Heteroderinae</taxon>
        <taxon>Heterodera</taxon>
    </lineage>
</organism>
<evidence type="ECO:0000256" key="1">
    <source>
        <dbReference type="SAM" id="MobiDB-lite"/>
    </source>
</evidence>
<feature type="compositionally biased region" description="Polar residues" evidence="1">
    <location>
        <begin position="267"/>
        <end position="287"/>
    </location>
</feature>
<keyword evidence="3" id="KW-1185">Reference proteome</keyword>
<reference evidence="2 3" key="1">
    <citation type="submission" date="2024-10" db="EMBL/GenBank/DDBJ databases">
        <authorList>
            <person name="Kim D."/>
        </authorList>
    </citation>
    <scope>NUCLEOTIDE SEQUENCE [LARGE SCALE GENOMIC DNA]</scope>
    <source>
        <strain evidence="2">Taebaek</strain>
    </source>
</reference>
<dbReference type="EMBL" id="JBICCN010000118">
    <property type="protein sequence ID" value="KAL3092487.1"/>
    <property type="molecule type" value="Genomic_DNA"/>
</dbReference>
<feature type="compositionally biased region" description="Polar residues" evidence="1">
    <location>
        <begin position="227"/>
        <end position="243"/>
    </location>
</feature>
<sequence length="428" mass="46651">MSTSKELNCWMGYSMVGPPFGDDDEFGPLFEMNCTGEGVKCISTNCIFDNKHSGTALRYHSCSRDEMLWCRAHQLHCEKMFNGTVSECANCAENLCNAENYANLAFSDKTVVGTAIGVLFLLVGDGKQQQQQNAYVTAPIGGRQRAYGSVIQQQTLNSSSSAANDNKQIFIGVPTPPPVPRVPVPYGYGSKSFSQNDNGTSNSKQIFIGVPTPPPVPPIPYDYGSKGISQNQTVNDAPSNSKQIYLGVPTASPVPRVPVQHDDRSKSNSQQQKAAIDNEQSNGNNKQIFIGVPTPPPVPRVPVPYGYGNKGISQNQTANDAPSNSKQIYLGVPTPPPVPRVPYSNQQRAVARGVALRPQQSVNYAPTPPPIPPIPAIPYYPYHQAKRRSISENDEPFSMSNGPQRIFPRGGNNKYVYVLHNQKDALLR</sequence>
<gene>
    <name evidence="2" type="ORF">niasHS_007696</name>
</gene>
<comment type="caution">
    <text evidence="2">The sequence shown here is derived from an EMBL/GenBank/DDBJ whole genome shotgun (WGS) entry which is preliminary data.</text>
</comment>
<feature type="region of interest" description="Disordered" evidence="1">
    <location>
        <begin position="225"/>
        <end position="295"/>
    </location>
</feature>
<evidence type="ECO:0000313" key="3">
    <source>
        <dbReference type="Proteomes" id="UP001620645"/>
    </source>
</evidence>
<protein>
    <submittedName>
        <fullName evidence="2">Uncharacterized protein</fullName>
    </submittedName>
</protein>
<evidence type="ECO:0000313" key="2">
    <source>
        <dbReference type="EMBL" id="KAL3092487.1"/>
    </source>
</evidence>
<proteinExistence type="predicted"/>